<dbReference type="InterPro" id="IPR025246">
    <property type="entry name" value="IS30-like_HTH"/>
</dbReference>
<proteinExistence type="predicted"/>
<protein>
    <submittedName>
        <fullName evidence="2">Helix-turn-helix domain-containing protein</fullName>
    </submittedName>
</protein>
<gene>
    <name evidence="2" type="ORF">QP520_00720</name>
</gene>
<dbReference type="EMBL" id="JASORJ010000001">
    <property type="protein sequence ID" value="MDK7356156.1"/>
    <property type="molecule type" value="Genomic_DNA"/>
</dbReference>
<reference evidence="2" key="1">
    <citation type="submission" date="2023-05" db="EMBL/GenBank/DDBJ databases">
        <title>Cataloging the Phylogenetic Diversity of Human Bladder Bacteria.</title>
        <authorList>
            <person name="Du J."/>
        </authorList>
    </citation>
    <scope>NUCLEOTIDE SEQUENCE</scope>
    <source>
        <strain evidence="2">UMB10101</strain>
    </source>
</reference>
<evidence type="ECO:0000313" key="2">
    <source>
        <dbReference type="EMBL" id="MDK7356156.1"/>
    </source>
</evidence>
<feature type="domain" description="Transposase IS30-like HTH" evidence="1">
    <location>
        <begin position="5"/>
        <end position="47"/>
    </location>
</feature>
<evidence type="ECO:0000313" key="3">
    <source>
        <dbReference type="Proteomes" id="UP001236274"/>
    </source>
</evidence>
<name>A0AAJ1Q8N5_9FIRM</name>
<evidence type="ECO:0000259" key="1">
    <source>
        <dbReference type="Pfam" id="PF13936"/>
    </source>
</evidence>
<sequence>MLRTNKHLNFEERFYVEKSIVAGDSITSIVTILGRSRITIYSEIKRGSVVQIRQGKACIVYVVDSGQLTYEQRRLGSFNAMKLGNIEPFICWIEERVYKDHWSLLQRALTGVIICHEKYYITKYYKRSF</sequence>
<comment type="caution">
    <text evidence="2">The sequence shown here is derived from an EMBL/GenBank/DDBJ whole genome shotgun (WGS) entry which is preliminary data.</text>
</comment>
<dbReference type="Pfam" id="PF13936">
    <property type="entry name" value="HTH_38"/>
    <property type="match status" value="1"/>
</dbReference>
<accession>A0AAJ1Q8N5</accession>
<dbReference type="Proteomes" id="UP001236274">
    <property type="component" value="Unassembled WGS sequence"/>
</dbReference>
<dbReference type="AlphaFoldDB" id="A0AAJ1Q8N5"/>
<organism evidence="2 3">
    <name type="scientific">Veillonella atypica</name>
    <dbReference type="NCBI Taxonomy" id="39777"/>
    <lineage>
        <taxon>Bacteria</taxon>
        <taxon>Bacillati</taxon>
        <taxon>Bacillota</taxon>
        <taxon>Negativicutes</taxon>
        <taxon>Veillonellales</taxon>
        <taxon>Veillonellaceae</taxon>
        <taxon>Veillonella</taxon>
    </lineage>
</organism>